<comment type="caution">
    <text evidence="1">The sequence shown here is derived from an EMBL/GenBank/DDBJ whole genome shotgun (WGS) entry which is preliminary data.</text>
</comment>
<reference evidence="1 2" key="1">
    <citation type="submission" date="2017-12" db="EMBL/GenBank/DDBJ databases">
        <title>Population genomics insights into the ecological differentiation and adaptive evolution in streptomycetes.</title>
        <authorList>
            <person name="Li Y."/>
            <person name="Huang Y."/>
        </authorList>
    </citation>
    <scope>NUCLEOTIDE SEQUENCE [LARGE SCALE GENOMIC DNA]</scope>
    <source>
        <strain evidence="1 2">NBRC 100770</strain>
    </source>
</reference>
<protein>
    <submittedName>
        <fullName evidence="1">Uncharacterized protein</fullName>
    </submittedName>
</protein>
<organism evidence="1 2">
    <name type="scientific">Streptomyces albidoflavus</name>
    <dbReference type="NCBI Taxonomy" id="1886"/>
    <lineage>
        <taxon>Bacteria</taxon>
        <taxon>Bacillati</taxon>
        <taxon>Actinomycetota</taxon>
        <taxon>Actinomycetes</taxon>
        <taxon>Kitasatosporales</taxon>
        <taxon>Streptomycetaceae</taxon>
        <taxon>Streptomyces</taxon>
        <taxon>Streptomyces albidoflavus group</taxon>
    </lineage>
</organism>
<dbReference type="RefSeq" id="WP_030305969.1">
    <property type="nucleotide sequence ID" value="NZ_CP014485.1"/>
</dbReference>
<evidence type="ECO:0000313" key="1">
    <source>
        <dbReference type="EMBL" id="RZE30427.1"/>
    </source>
</evidence>
<dbReference type="NCBIfam" id="NF038012">
    <property type="entry name" value="DMT_1"/>
    <property type="match status" value="1"/>
</dbReference>
<sequence>MTVLTVVLALLAALGNAAASVLQRRGTTQVDGGGAAVARWWSWATRLLRRRVWLWGAALLAVSGLCQAAALAAGPLAVVQPVMTTELLFTMVIGSAVFRRRPDVRTWWAFVAMAAGLGAFMALLSPTGGGSTVPGARWLWSGVLLAVLTLVLTLVAWRLPPAPAAAVLGTATAIGFAGTAALVKDALGRLPDGGLGALATTWQAYAAVVVGLGSFLLLQLTLRAGPLVASQPAMTLGDAFLSMLLGRVLFGEDLTLGVRLVPELLALALLIAGTVQLARSPLLTSTDGKERPW</sequence>
<dbReference type="Gene3D" id="1.10.3730.20">
    <property type="match status" value="1"/>
</dbReference>
<dbReference type="EMBL" id="PKLL01000001">
    <property type="protein sequence ID" value="RZE30427.1"/>
    <property type="molecule type" value="Genomic_DNA"/>
</dbReference>
<gene>
    <name evidence="1" type="ORF">C0Q92_00955</name>
</gene>
<proteinExistence type="predicted"/>
<name>A0A126XXG2_9ACTN</name>
<dbReference type="AlphaFoldDB" id="A0A126XXG2"/>
<evidence type="ECO:0000313" key="2">
    <source>
        <dbReference type="Proteomes" id="UP000292693"/>
    </source>
</evidence>
<dbReference type="InterPro" id="IPR037185">
    <property type="entry name" value="EmrE-like"/>
</dbReference>
<dbReference type="PANTHER" id="PTHR40761">
    <property type="entry name" value="CONSERVED INTEGRAL MEMBRANE ALANINE VALINE AND LEUCINE RICH PROTEIN-RELATED"/>
    <property type="match status" value="1"/>
</dbReference>
<dbReference type="SUPFAM" id="SSF103481">
    <property type="entry name" value="Multidrug resistance efflux transporter EmrE"/>
    <property type="match status" value="1"/>
</dbReference>
<accession>A0A126XXG2</accession>
<dbReference type="Proteomes" id="UP000292693">
    <property type="component" value="Unassembled WGS sequence"/>
</dbReference>
<dbReference type="PANTHER" id="PTHR40761:SF1">
    <property type="entry name" value="CONSERVED INTEGRAL MEMBRANE ALANINE VALINE AND LEUCINE RICH PROTEIN-RELATED"/>
    <property type="match status" value="1"/>
</dbReference>